<dbReference type="InterPro" id="IPR012347">
    <property type="entry name" value="Ferritin-like"/>
</dbReference>
<evidence type="ECO:0000256" key="2">
    <source>
        <dbReference type="SAM" id="Phobius"/>
    </source>
</evidence>
<comment type="caution">
    <text evidence="4">The sequence shown here is derived from an EMBL/GenBank/DDBJ whole genome shotgun (WGS) entry which is preliminary data.</text>
</comment>
<dbReference type="Gene3D" id="1.20.1260.10">
    <property type="match status" value="1"/>
</dbReference>
<protein>
    <recommendedName>
        <fullName evidence="3">DUF305 domain-containing protein</fullName>
    </recommendedName>
</protein>
<keyword evidence="5" id="KW-1185">Reference proteome</keyword>
<dbReference type="Proteomes" id="UP000224130">
    <property type="component" value="Unassembled WGS sequence"/>
</dbReference>
<dbReference type="EMBL" id="PDJJ01000001">
    <property type="protein sequence ID" value="PFG43374.1"/>
    <property type="molecule type" value="Genomic_DNA"/>
</dbReference>
<name>A0A2A9EWH8_9MICO</name>
<feature type="transmembrane region" description="Helical" evidence="2">
    <location>
        <begin position="30"/>
        <end position="50"/>
    </location>
</feature>
<evidence type="ECO:0000313" key="5">
    <source>
        <dbReference type="Proteomes" id="UP000224130"/>
    </source>
</evidence>
<organism evidence="4 5">
    <name type="scientific">Isoptericola jiangsuensis</name>
    <dbReference type="NCBI Taxonomy" id="548579"/>
    <lineage>
        <taxon>Bacteria</taxon>
        <taxon>Bacillati</taxon>
        <taxon>Actinomycetota</taxon>
        <taxon>Actinomycetes</taxon>
        <taxon>Micrococcales</taxon>
        <taxon>Promicromonosporaceae</taxon>
        <taxon>Isoptericola</taxon>
    </lineage>
</organism>
<dbReference type="RefSeq" id="WP_211287497.1">
    <property type="nucleotide sequence ID" value="NZ_PDJJ01000001.1"/>
</dbReference>
<feature type="compositionally biased region" description="Basic and acidic residues" evidence="1">
    <location>
        <begin position="1"/>
        <end position="12"/>
    </location>
</feature>
<dbReference type="AlphaFoldDB" id="A0A2A9EWH8"/>
<evidence type="ECO:0000313" key="4">
    <source>
        <dbReference type="EMBL" id="PFG43374.1"/>
    </source>
</evidence>
<reference evidence="4 5" key="1">
    <citation type="submission" date="2017-10" db="EMBL/GenBank/DDBJ databases">
        <title>Sequencing the genomes of 1000 actinobacteria strains.</title>
        <authorList>
            <person name="Klenk H.-P."/>
        </authorList>
    </citation>
    <scope>NUCLEOTIDE SEQUENCE [LARGE SCALE GENOMIC DNA]</scope>
    <source>
        <strain evidence="4 5">DSM 21863</strain>
    </source>
</reference>
<feature type="region of interest" description="Disordered" evidence="1">
    <location>
        <begin position="1"/>
        <end position="21"/>
    </location>
</feature>
<keyword evidence="2" id="KW-0812">Transmembrane</keyword>
<feature type="domain" description="DUF305" evidence="3">
    <location>
        <begin position="117"/>
        <end position="184"/>
    </location>
</feature>
<evidence type="ECO:0000259" key="3">
    <source>
        <dbReference type="Pfam" id="PF03713"/>
    </source>
</evidence>
<dbReference type="Pfam" id="PF03713">
    <property type="entry name" value="DUF305"/>
    <property type="match status" value="1"/>
</dbReference>
<feature type="region of interest" description="Disordered" evidence="1">
    <location>
        <begin position="174"/>
        <end position="193"/>
    </location>
</feature>
<gene>
    <name evidence="4" type="ORF">ATJ88_2062</name>
</gene>
<feature type="transmembrane region" description="Helical" evidence="2">
    <location>
        <begin position="92"/>
        <end position="109"/>
    </location>
</feature>
<dbReference type="InterPro" id="IPR005183">
    <property type="entry name" value="DUF305_CopM-like"/>
</dbReference>
<evidence type="ECO:0000256" key="1">
    <source>
        <dbReference type="SAM" id="MobiDB-lite"/>
    </source>
</evidence>
<keyword evidence="2" id="KW-0472">Membrane</keyword>
<keyword evidence="2" id="KW-1133">Transmembrane helix</keyword>
<proteinExistence type="predicted"/>
<feature type="transmembrane region" description="Helical" evidence="2">
    <location>
        <begin position="62"/>
        <end position="80"/>
    </location>
</feature>
<sequence length="217" mass="24231">MTSQHDDQRKASSEAAQADPRHERRMYARFGLMIATSTAVMFALTYTNAFSIDHVRWSEERFYMAVLMGAAMALVMWAFMRSMMYKNRTYNIALVLVAVLLGGSALYLARSQALVDDQAYMKGMIPHHSIAILTSERADIDDVRVRELADGIIEAQRKEIKEMNWLIDDIETNGPATTPEQAAERPVPSFEGTASGSLEELEAALIALGLVEQVPQK</sequence>
<accession>A0A2A9EWH8</accession>